<name>A0A975Y1Y5_9ACTN</name>
<gene>
    <name evidence="8" type="ORF">KRR39_09830</name>
</gene>
<keyword evidence="3 6" id="KW-1133">Transmembrane helix</keyword>
<dbReference type="GO" id="GO:0016020">
    <property type="term" value="C:membrane"/>
    <property type="evidence" value="ECO:0007669"/>
    <property type="project" value="UniProtKB-SubCell"/>
</dbReference>
<evidence type="ECO:0000256" key="3">
    <source>
        <dbReference type="ARBA" id="ARBA00022989"/>
    </source>
</evidence>
<evidence type="ECO:0000256" key="1">
    <source>
        <dbReference type="ARBA" id="ARBA00004141"/>
    </source>
</evidence>
<comment type="subcellular location">
    <subcellularLocation>
        <location evidence="1">Membrane</location>
        <topology evidence="1">Multi-pass membrane protein</topology>
    </subcellularLocation>
</comment>
<feature type="region of interest" description="Disordered" evidence="5">
    <location>
        <begin position="390"/>
        <end position="437"/>
    </location>
</feature>
<dbReference type="Proteomes" id="UP000683575">
    <property type="component" value="Chromosome"/>
</dbReference>
<accession>A0A975Y1Y5</accession>
<organism evidence="8 9">
    <name type="scientific">Nocardioides panacis</name>
    <dbReference type="NCBI Taxonomy" id="2849501"/>
    <lineage>
        <taxon>Bacteria</taxon>
        <taxon>Bacillati</taxon>
        <taxon>Actinomycetota</taxon>
        <taxon>Actinomycetes</taxon>
        <taxon>Propionibacteriales</taxon>
        <taxon>Nocardioidaceae</taxon>
        <taxon>Nocardioides</taxon>
    </lineage>
</organism>
<dbReference type="RefSeq" id="WP_216941841.1">
    <property type="nucleotide sequence ID" value="NZ_CP077062.1"/>
</dbReference>
<keyword evidence="9" id="KW-1185">Reference proteome</keyword>
<feature type="transmembrane region" description="Helical" evidence="6">
    <location>
        <begin position="51"/>
        <end position="69"/>
    </location>
</feature>
<keyword evidence="4 6" id="KW-0472">Membrane</keyword>
<evidence type="ECO:0000256" key="4">
    <source>
        <dbReference type="ARBA" id="ARBA00023136"/>
    </source>
</evidence>
<proteinExistence type="predicted"/>
<sequence length="437" mass="46995">MHEWWRRGLSRELSRLRGGGRAAVLWSLRITVAAVASYVVATWFFPGTQPLLAPLTSMLVVQVTPVSLLASGVDRVVAVVAGVSVAVAFATVVPLEWWSLGLLILVSITIGQALHLRANLVEVAISGMLVLGVGSFGADAAAWQRLAETLVGAAVGIAATLVFPRKVASADAGRAIDGLADALSELLHRAAAEVSDVVRDGRELAPYARSWLDEARRITHEDIPRVGAALLLAEQGRRFNVRAVGTADAGPGLRQGLEALEHSAVSIRGMFRALVDAAPADAAWLDDESAEDVLLALAQTFREMGAGVDAFGQLVRDEADDTKRMTSAHVHTLRQALDGLHEASARLDDMLTSAADPDLIELVAAVRSAVKRLLGEMDLGERIRRQVRLVRRTRTRLPTPGRPAPEGRPPATEEPSDDAETHVLPAVHDDRRDRRRR</sequence>
<dbReference type="KEGG" id="nps:KRR39_09830"/>
<evidence type="ECO:0000256" key="5">
    <source>
        <dbReference type="SAM" id="MobiDB-lite"/>
    </source>
</evidence>
<evidence type="ECO:0000313" key="8">
    <source>
        <dbReference type="EMBL" id="QWZ09995.1"/>
    </source>
</evidence>
<feature type="transmembrane region" description="Helical" evidence="6">
    <location>
        <begin position="76"/>
        <end position="92"/>
    </location>
</feature>
<dbReference type="Pfam" id="PF13515">
    <property type="entry name" value="FUSC_2"/>
    <property type="match status" value="1"/>
</dbReference>
<keyword evidence="2 6" id="KW-0812">Transmembrane</keyword>
<dbReference type="InterPro" id="IPR049453">
    <property type="entry name" value="Memb_transporter_dom"/>
</dbReference>
<evidence type="ECO:0000313" key="9">
    <source>
        <dbReference type="Proteomes" id="UP000683575"/>
    </source>
</evidence>
<feature type="transmembrane region" description="Helical" evidence="6">
    <location>
        <begin position="21"/>
        <end position="45"/>
    </location>
</feature>
<dbReference type="EMBL" id="CP077062">
    <property type="protein sequence ID" value="QWZ09995.1"/>
    <property type="molecule type" value="Genomic_DNA"/>
</dbReference>
<feature type="compositionally biased region" description="Basic and acidic residues" evidence="5">
    <location>
        <begin position="427"/>
        <end position="437"/>
    </location>
</feature>
<protein>
    <submittedName>
        <fullName evidence="8">FUSC family protein</fullName>
    </submittedName>
</protein>
<reference evidence="8" key="1">
    <citation type="submission" date="2021-06" db="EMBL/GenBank/DDBJ databases">
        <title>Complete genome sequence of Nocardioides sp. G188.</title>
        <authorList>
            <person name="Im W.-T."/>
        </authorList>
    </citation>
    <scope>NUCLEOTIDE SEQUENCE</scope>
    <source>
        <strain evidence="8">G188</strain>
    </source>
</reference>
<evidence type="ECO:0000256" key="2">
    <source>
        <dbReference type="ARBA" id="ARBA00022692"/>
    </source>
</evidence>
<feature type="domain" description="Integral membrane bound transporter" evidence="7">
    <location>
        <begin position="40"/>
        <end position="158"/>
    </location>
</feature>
<dbReference type="AlphaFoldDB" id="A0A975Y1Y5"/>
<evidence type="ECO:0000259" key="7">
    <source>
        <dbReference type="Pfam" id="PF13515"/>
    </source>
</evidence>
<evidence type="ECO:0000256" key="6">
    <source>
        <dbReference type="SAM" id="Phobius"/>
    </source>
</evidence>